<reference evidence="1 2" key="1">
    <citation type="journal article" date="2017" name="BMC Genomics">
        <title>Comparative genomic and phylogenomic analyses of the Bifidobacteriaceae family.</title>
        <authorList>
            <person name="Lugli G.A."/>
            <person name="Milani C."/>
            <person name="Turroni F."/>
            <person name="Duranti S."/>
            <person name="Mancabelli L."/>
            <person name="Mangifesta M."/>
            <person name="Ferrario C."/>
            <person name="Modesto M."/>
            <person name="Mattarelli P."/>
            <person name="Jiri K."/>
            <person name="van Sinderen D."/>
            <person name="Ventura M."/>
        </authorList>
    </citation>
    <scope>NUCLEOTIDE SEQUENCE [LARGE SCALE GENOMIC DNA]</scope>
    <source>
        <strain evidence="1 2">DSM 100202</strain>
    </source>
</reference>
<dbReference type="EMBL" id="MWWY01000019">
    <property type="protein sequence ID" value="OZG64819.1"/>
    <property type="molecule type" value="Genomic_DNA"/>
</dbReference>
<sequence>MLYVNKSEGHPPQDELKQVKAVLKRKRRTINYDEAYKEPSTKELLSGLIDHLVDDQRGLCVYCSCRVEGHGHAKPLSKILGEVRDDPVTAHVEHYIPRHPGLWYRGSGSASADILSLDYNNMFAACLGKGSTCDRSRGNRKLHIDPRNWSDVETIFYTSGGEGFSTAGRECSHNETIQHDIDDVLNLNHERLRARRATVQQMLYDMFRGLSDADAVEWCQELLAELRSDVRPPSFAPMLIWMLEDSLDLPHTGMVATEE</sequence>
<comment type="caution">
    <text evidence="1">The sequence shown here is derived from an EMBL/GenBank/DDBJ whole genome shotgun (WGS) entry which is preliminary data.</text>
</comment>
<evidence type="ECO:0008006" key="3">
    <source>
        <dbReference type="Google" id="ProtNLM"/>
    </source>
</evidence>
<dbReference type="AlphaFoldDB" id="A0A261G061"/>
<proteinExistence type="predicted"/>
<evidence type="ECO:0000313" key="2">
    <source>
        <dbReference type="Proteomes" id="UP000216074"/>
    </source>
</evidence>
<accession>A0A261G061</accession>
<organism evidence="1 2">
    <name type="scientific">Bifidobacterium hapali</name>
    <dbReference type="NCBI Taxonomy" id="1630172"/>
    <lineage>
        <taxon>Bacteria</taxon>
        <taxon>Bacillati</taxon>
        <taxon>Actinomycetota</taxon>
        <taxon>Actinomycetes</taxon>
        <taxon>Bifidobacteriales</taxon>
        <taxon>Bifidobacteriaceae</taxon>
        <taxon>Bifidobacterium</taxon>
    </lineage>
</organism>
<dbReference type="Gene3D" id="1.10.30.50">
    <property type="match status" value="1"/>
</dbReference>
<dbReference type="OrthoDB" id="4427988at2"/>
<keyword evidence="2" id="KW-1185">Reference proteome</keyword>
<dbReference type="RefSeq" id="WP_094729490.1">
    <property type="nucleotide sequence ID" value="NZ_MWWY01000019.1"/>
</dbReference>
<gene>
    <name evidence="1" type="ORF">BHAP_0845</name>
</gene>
<name>A0A261G061_9BIFI</name>
<protein>
    <recommendedName>
        <fullName evidence="3">TIGR02646 family protein</fullName>
    </recommendedName>
</protein>
<evidence type="ECO:0000313" key="1">
    <source>
        <dbReference type="EMBL" id="OZG64819.1"/>
    </source>
</evidence>
<dbReference type="Proteomes" id="UP000216074">
    <property type="component" value="Unassembled WGS sequence"/>
</dbReference>